<protein>
    <submittedName>
        <fullName evidence="1">Uncharacterized protein</fullName>
    </submittedName>
</protein>
<dbReference type="EMBL" id="CM055097">
    <property type="protein sequence ID" value="KAJ7552239.1"/>
    <property type="molecule type" value="Genomic_DNA"/>
</dbReference>
<sequence length="235" mass="27410">MASDDAIVKRLREILENADLDTSTAKAIRTQLEQELGVDLAKKKIFIREQIDLFLSQRRQQNEENENEVDEAKEEEEKPTSEEETKELKLEESKKEEEELKEEEEQKNHKRKRGPLASSYGEVDSKRMRAKIERAIKESLVKEKKKRVNGGGLNKSCSLSPELQAILGKEELPRTQVVKQLWEYIRQNNLQDPENKRNIVCDDALRALFGTDRTDMFKMNKLLSKHVWPIDDFTV</sequence>
<proteinExistence type="predicted"/>
<name>A0ACC2DD21_DIPCM</name>
<gene>
    <name evidence="1" type="ORF">O6H91_06G047300</name>
</gene>
<evidence type="ECO:0000313" key="1">
    <source>
        <dbReference type="EMBL" id="KAJ7552239.1"/>
    </source>
</evidence>
<reference evidence="2" key="1">
    <citation type="journal article" date="2024" name="Proc. Natl. Acad. Sci. U.S.A.">
        <title>Extraordinary preservation of gene collinearity over three hundred million years revealed in homosporous lycophytes.</title>
        <authorList>
            <person name="Li C."/>
            <person name="Wickell D."/>
            <person name="Kuo L.Y."/>
            <person name="Chen X."/>
            <person name="Nie B."/>
            <person name="Liao X."/>
            <person name="Peng D."/>
            <person name="Ji J."/>
            <person name="Jenkins J."/>
            <person name="Williams M."/>
            <person name="Shu S."/>
            <person name="Plott C."/>
            <person name="Barry K."/>
            <person name="Rajasekar S."/>
            <person name="Grimwood J."/>
            <person name="Han X."/>
            <person name="Sun S."/>
            <person name="Hou Z."/>
            <person name="He W."/>
            <person name="Dai G."/>
            <person name="Sun C."/>
            <person name="Schmutz J."/>
            <person name="Leebens-Mack J.H."/>
            <person name="Li F.W."/>
            <person name="Wang L."/>
        </authorList>
    </citation>
    <scope>NUCLEOTIDE SEQUENCE [LARGE SCALE GENOMIC DNA]</scope>
    <source>
        <strain evidence="2">cv. PW_Plant_1</strain>
    </source>
</reference>
<evidence type="ECO:0000313" key="2">
    <source>
        <dbReference type="Proteomes" id="UP001162992"/>
    </source>
</evidence>
<dbReference type="Proteomes" id="UP001162992">
    <property type="component" value="Chromosome 6"/>
</dbReference>
<organism evidence="1 2">
    <name type="scientific">Diphasiastrum complanatum</name>
    <name type="common">Issler's clubmoss</name>
    <name type="synonym">Lycopodium complanatum</name>
    <dbReference type="NCBI Taxonomy" id="34168"/>
    <lineage>
        <taxon>Eukaryota</taxon>
        <taxon>Viridiplantae</taxon>
        <taxon>Streptophyta</taxon>
        <taxon>Embryophyta</taxon>
        <taxon>Tracheophyta</taxon>
        <taxon>Lycopodiopsida</taxon>
        <taxon>Lycopodiales</taxon>
        <taxon>Lycopodiaceae</taxon>
        <taxon>Lycopodioideae</taxon>
        <taxon>Diphasiastrum</taxon>
    </lineage>
</organism>
<accession>A0ACC2DD21</accession>
<comment type="caution">
    <text evidence="1">The sequence shown here is derived from an EMBL/GenBank/DDBJ whole genome shotgun (WGS) entry which is preliminary data.</text>
</comment>
<keyword evidence="2" id="KW-1185">Reference proteome</keyword>